<keyword evidence="1" id="KW-0489">Methyltransferase</keyword>
<evidence type="ECO:0000256" key="2">
    <source>
        <dbReference type="ARBA" id="ARBA00022679"/>
    </source>
</evidence>
<dbReference type="InterPro" id="IPR011990">
    <property type="entry name" value="TPR-like_helical_dom_sf"/>
</dbReference>
<dbReference type="PROSITE" id="PS50123">
    <property type="entry name" value="CHER"/>
    <property type="match status" value="1"/>
</dbReference>
<keyword evidence="3" id="KW-0949">S-adenosyl-L-methionine</keyword>
<dbReference type="SUPFAM" id="SSF53335">
    <property type="entry name" value="S-adenosyl-L-methionine-dependent methyltransferases"/>
    <property type="match status" value="1"/>
</dbReference>
<evidence type="ECO:0000313" key="5">
    <source>
        <dbReference type="EMBL" id="MBE0462035.1"/>
    </source>
</evidence>
<evidence type="ECO:0000259" key="4">
    <source>
        <dbReference type="PROSITE" id="PS50123"/>
    </source>
</evidence>
<dbReference type="Proteomes" id="UP001645038">
    <property type="component" value="Unassembled WGS sequence"/>
</dbReference>
<dbReference type="Gene3D" id="1.25.40.10">
    <property type="entry name" value="Tetratricopeptide repeat domain"/>
    <property type="match status" value="1"/>
</dbReference>
<sequence>MNTLPLFKALVLKRCGLQLEGVAEARLSKAIEILSSITGLSDAALMIAKLELDDALFDTFISHLTINETYFFREPKALNWLVDTYLPQRLAEKGAPLAILSAGCSSGEEPYSLAMALFERYGERATQLFTLSGGDVDQQVLAKARQGIYSGLAFRALHPALKQRYFSHHQNHYKICESLRSWVTFHPFNLLQPESVNAHGPFDVILFRNVSIYFDEPTRRRIQQHLHQRLAPEGILLCGVTETLGNDLGVLELVQTQGLFYFQPFKISALPSSVEPQIESRVEPERQILTHTAPAITVVTNSPAAFEEVPSPSDASFSNQLQRAHQLLNQNAFQEAADLLEELLAQHPWSVDTLLLAGLVARWRNAFEEAYTFFKRAIYVAPDCWPAHFYKAELFRQGELTDDPIQRQQGYSTVVRLLNETPTANGSLQTIASPLPPGDAYFLAKRYLNTMLATQGVG</sequence>
<proteinExistence type="predicted"/>
<dbReference type="InterPro" id="IPR029063">
    <property type="entry name" value="SAM-dependent_MTases_sf"/>
</dbReference>
<dbReference type="InterPro" id="IPR022642">
    <property type="entry name" value="CheR_C"/>
</dbReference>
<name>A0ABR9FTQ0_9GAMM</name>
<dbReference type="SUPFAM" id="SSF48452">
    <property type="entry name" value="TPR-like"/>
    <property type="match status" value="1"/>
</dbReference>
<dbReference type="EMBL" id="RRZB01000002">
    <property type="protein sequence ID" value="MBE0462035.1"/>
    <property type="molecule type" value="Genomic_DNA"/>
</dbReference>
<dbReference type="InterPro" id="IPR000780">
    <property type="entry name" value="CheR_MeTrfase"/>
</dbReference>
<comment type="caution">
    <text evidence="5">The sequence shown here is derived from an EMBL/GenBank/DDBJ whole genome shotgun (WGS) entry which is preliminary data.</text>
</comment>
<dbReference type="PANTHER" id="PTHR24422:SF19">
    <property type="entry name" value="CHEMOTAXIS PROTEIN METHYLTRANSFERASE"/>
    <property type="match status" value="1"/>
</dbReference>
<evidence type="ECO:0000313" key="6">
    <source>
        <dbReference type="Proteomes" id="UP001645038"/>
    </source>
</evidence>
<keyword evidence="6" id="KW-1185">Reference proteome</keyword>
<dbReference type="PANTHER" id="PTHR24422">
    <property type="entry name" value="CHEMOTAXIS PROTEIN METHYLTRANSFERASE"/>
    <property type="match status" value="1"/>
</dbReference>
<evidence type="ECO:0000256" key="1">
    <source>
        <dbReference type="ARBA" id="ARBA00022603"/>
    </source>
</evidence>
<dbReference type="RefSeq" id="WP_192536714.1">
    <property type="nucleotide sequence ID" value="NZ_JABUZA010000010.1"/>
</dbReference>
<protein>
    <submittedName>
        <fullName evidence="5">Protein-glutamate O-methyltransferase CheR</fullName>
    </submittedName>
</protein>
<evidence type="ECO:0000256" key="3">
    <source>
        <dbReference type="ARBA" id="ARBA00022691"/>
    </source>
</evidence>
<feature type="domain" description="CheR-type methyltransferase" evidence="4">
    <location>
        <begin position="1"/>
        <end position="267"/>
    </location>
</feature>
<dbReference type="Gene3D" id="3.40.50.150">
    <property type="entry name" value="Vaccinia Virus protein VP39"/>
    <property type="match status" value="1"/>
</dbReference>
<accession>A0ABR9FTQ0</accession>
<organism evidence="5 6">
    <name type="scientific">Halomonas colorata</name>
    <dbReference type="NCBI Taxonomy" id="2742615"/>
    <lineage>
        <taxon>Bacteria</taxon>
        <taxon>Pseudomonadati</taxon>
        <taxon>Pseudomonadota</taxon>
        <taxon>Gammaproteobacteria</taxon>
        <taxon>Oceanospirillales</taxon>
        <taxon>Halomonadaceae</taxon>
        <taxon>Halomonas</taxon>
    </lineage>
</organism>
<dbReference type="InterPro" id="IPR050903">
    <property type="entry name" value="Bact_Chemotaxis_MeTrfase"/>
</dbReference>
<dbReference type="PRINTS" id="PR00996">
    <property type="entry name" value="CHERMTFRASE"/>
</dbReference>
<dbReference type="SMART" id="SM00138">
    <property type="entry name" value="MeTrc"/>
    <property type="match status" value="1"/>
</dbReference>
<keyword evidence="2" id="KW-0808">Transferase</keyword>
<dbReference type="Pfam" id="PF01739">
    <property type="entry name" value="CheR"/>
    <property type="match status" value="1"/>
</dbReference>
<reference evidence="5 6" key="1">
    <citation type="submission" date="2020-07" db="EMBL/GenBank/DDBJ databases">
        <title>Halophilic bacteria isolated from french cheeses.</title>
        <authorList>
            <person name="Kothe C.I."/>
            <person name="Farah-Kraiem B."/>
            <person name="Renault P."/>
            <person name="Dridi B."/>
        </authorList>
    </citation>
    <scope>NUCLEOTIDE SEQUENCE [LARGE SCALE GENOMIC DNA]</scope>
    <source>
        <strain evidence="5 6">FME20</strain>
    </source>
</reference>
<gene>
    <name evidence="5" type="ORF">EI547_00995</name>
</gene>